<evidence type="ECO:0000313" key="1">
    <source>
        <dbReference type="EMBL" id="CAG8587579.1"/>
    </source>
</evidence>
<dbReference type="Proteomes" id="UP000789860">
    <property type="component" value="Unassembled WGS sequence"/>
</dbReference>
<evidence type="ECO:0000313" key="2">
    <source>
        <dbReference type="Proteomes" id="UP000789860"/>
    </source>
</evidence>
<reference evidence="1" key="1">
    <citation type="submission" date="2021-06" db="EMBL/GenBank/DDBJ databases">
        <authorList>
            <person name="Kallberg Y."/>
            <person name="Tangrot J."/>
            <person name="Rosling A."/>
        </authorList>
    </citation>
    <scope>NUCLEOTIDE SEQUENCE</scope>
    <source>
        <strain evidence="1">AU212A</strain>
    </source>
</reference>
<dbReference type="EMBL" id="CAJVPM010012333">
    <property type="protein sequence ID" value="CAG8587579.1"/>
    <property type="molecule type" value="Genomic_DNA"/>
</dbReference>
<organism evidence="1 2">
    <name type="scientific">Scutellospora calospora</name>
    <dbReference type="NCBI Taxonomy" id="85575"/>
    <lineage>
        <taxon>Eukaryota</taxon>
        <taxon>Fungi</taxon>
        <taxon>Fungi incertae sedis</taxon>
        <taxon>Mucoromycota</taxon>
        <taxon>Glomeromycotina</taxon>
        <taxon>Glomeromycetes</taxon>
        <taxon>Diversisporales</taxon>
        <taxon>Gigasporaceae</taxon>
        <taxon>Scutellospora</taxon>
    </lineage>
</organism>
<gene>
    <name evidence="1" type="ORF">SCALOS_LOCUS6454</name>
</gene>
<sequence length="60" mass="6974">MLYKWEHQSGLAANWIWEDLSCETFGRTRPIWWRATKGTEFVRTSIRDAGGYLVIGPSPM</sequence>
<feature type="non-terminal residue" evidence="1">
    <location>
        <position position="60"/>
    </location>
</feature>
<protein>
    <submittedName>
        <fullName evidence="1">3805_t:CDS:1</fullName>
    </submittedName>
</protein>
<keyword evidence="2" id="KW-1185">Reference proteome</keyword>
<name>A0ACA9MFA2_9GLOM</name>
<accession>A0ACA9MFA2</accession>
<comment type="caution">
    <text evidence="1">The sequence shown here is derived from an EMBL/GenBank/DDBJ whole genome shotgun (WGS) entry which is preliminary data.</text>
</comment>
<proteinExistence type="predicted"/>